<dbReference type="CDD" id="cd08768">
    <property type="entry name" value="Cdc6_C"/>
    <property type="match status" value="1"/>
</dbReference>
<organism evidence="15">
    <name type="scientific">Thrips palmi</name>
    <name type="common">Melon thrips</name>
    <dbReference type="NCBI Taxonomy" id="161013"/>
    <lineage>
        <taxon>Eukaryota</taxon>
        <taxon>Metazoa</taxon>
        <taxon>Ecdysozoa</taxon>
        <taxon>Arthropoda</taxon>
        <taxon>Hexapoda</taxon>
        <taxon>Insecta</taxon>
        <taxon>Pterygota</taxon>
        <taxon>Neoptera</taxon>
        <taxon>Paraneoptera</taxon>
        <taxon>Thysanoptera</taxon>
        <taxon>Terebrantia</taxon>
        <taxon>Thripoidea</taxon>
        <taxon>Thripidae</taxon>
        <taxon>Thrips</taxon>
    </lineage>
</organism>
<gene>
    <name evidence="15" type="primary">LOC117645057</name>
</gene>
<dbReference type="GO" id="GO:0033314">
    <property type="term" value="P:mitotic DNA replication checkpoint signaling"/>
    <property type="evidence" value="ECO:0007669"/>
    <property type="project" value="TreeGrafter"/>
</dbReference>
<evidence type="ECO:0000256" key="11">
    <source>
        <dbReference type="RuleBase" id="RU365058"/>
    </source>
</evidence>
<evidence type="ECO:0000256" key="4">
    <source>
        <dbReference type="ARBA" id="ARBA00022705"/>
    </source>
</evidence>
<dbReference type="AlphaFoldDB" id="A0A6P8YTQ4"/>
<evidence type="ECO:0000313" key="15">
    <source>
        <dbReference type="RefSeq" id="XP_034240845.1"/>
    </source>
</evidence>
<accession>A0A6P8YTQ4</accession>
<dbReference type="GO" id="GO:0005664">
    <property type="term" value="C:nuclear origin of replication recognition complex"/>
    <property type="evidence" value="ECO:0007669"/>
    <property type="project" value="TreeGrafter"/>
</dbReference>
<dbReference type="InterPro" id="IPR003593">
    <property type="entry name" value="AAA+_ATPase"/>
</dbReference>
<evidence type="ECO:0000256" key="12">
    <source>
        <dbReference type="SAM" id="MobiDB-lite"/>
    </source>
</evidence>
<proteinExistence type="inferred from homology"/>
<dbReference type="RefSeq" id="XP_034240845.1">
    <property type="nucleotide sequence ID" value="XM_034384954.1"/>
</dbReference>
<feature type="region of interest" description="Disordered" evidence="12">
    <location>
        <begin position="309"/>
        <end position="592"/>
    </location>
</feature>
<dbReference type="Gene3D" id="3.40.50.300">
    <property type="entry name" value="P-loop containing nucleotide triphosphate hydrolases"/>
    <property type="match status" value="1"/>
</dbReference>
<dbReference type="Gene3D" id="1.10.8.60">
    <property type="match status" value="1"/>
</dbReference>
<reference evidence="15" key="1">
    <citation type="submission" date="2025-08" db="UniProtKB">
        <authorList>
            <consortium name="RefSeq"/>
        </authorList>
    </citation>
    <scope>IDENTIFICATION</scope>
    <source>
        <tissue evidence="15">Total insect</tissue>
    </source>
</reference>
<dbReference type="GO" id="GO:0005524">
    <property type="term" value="F:ATP binding"/>
    <property type="evidence" value="ECO:0007669"/>
    <property type="project" value="UniProtKB-KW"/>
</dbReference>
<evidence type="ECO:0000256" key="10">
    <source>
        <dbReference type="ARBA" id="ARBA00023242"/>
    </source>
</evidence>
<dbReference type="FunCoup" id="A0A6P8YTQ4">
    <property type="interactions" value="201"/>
</dbReference>
<dbReference type="InterPro" id="IPR050311">
    <property type="entry name" value="ORC1/CDC6"/>
</dbReference>
<dbReference type="InParanoid" id="A0A6P8YTQ4"/>
<feature type="compositionally biased region" description="Polar residues" evidence="12">
    <location>
        <begin position="492"/>
        <end position="505"/>
    </location>
</feature>
<dbReference type="OrthoDB" id="1926878at2759"/>
<dbReference type="PANTHER" id="PTHR10763">
    <property type="entry name" value="CELL DIVISION CONTROL PROTEIN 6-RELATED"/>
    <property type="match status" value="1"/>
</dbReference>
<keyword evidence="14" id="KW-1185">Reference proteome</keyword>
<dbReference type="InterPro" id="IPR001025">
    <property type="entry name" value="BAH_dom"/>
</dbReference>
<sequence>MSGEHNLSDSDESCSFGYTLPARGSLVCLRNRTAQRSLSLDTCHIGRIVKYSEIDSKPYCIVELYLRPETLPCNTDKQGYKLKKLKEVVADCHQNLGQFPALDIICRCMIIGEDSLHGIDTDLNRDDPTFLLRFKLEETEPKKFIIKPLDSSLDKMVSGKSEILSEKGLNSEEERYLSCGPRGLKSPRQVVENPAISREDVKENLESNVSSRKARSPSFNERPSKSSVRRSLVSDLDCTPAKQSRVYDDKIVSACEVKLEKIDSESDADSIWKDSWVSQLMDSNIPIVDNGRCPTPIRLSLKRIRSDITPSKLGDNSRLRRKSTRNDNNDVSESDDDYSQQSVNRASTSAAVTSSRRSARKTKCAISLAESTTDSDPEDDAAAKTRSGRKIVNKTCGESSNSRTPKGKAAEPTGRRSTRRQSTWEAEQPKTPSCNKSTELQTTAEVEPKGEVIDLLSPLESGTPLSKRKPRKTPQPQENTTEEPKTPRSRNAGIQTASGMKSSSVGEVVDVPTSIQSTTPLPKRKRGKSVKQQDDTDESNMSSVESKTPIKILKVDEGQRTPRTSSKTSSKSPRTPKAKTPLKTPSRSALTPSMPARVTARFTPTSSLEQIRKNLHVSAVPMSLPCRESEYRNIYNFLENKIRDSAGGCMYISGVPGTGKTATVTAVVRSLKKLADSKKLKDFQYIETNGLRMTEPRQVFVQVLKALTGQKCTPQQAQDILAERFCSGSAKNKTVVLLVDEVDMLRNRRQDVIYNLFDWPSKPNSRFIVLTIANTMDLPERLLKGRVTSRLGLTRLTFQPYSYKQLQEIVLSRLQGSNSFNDDAVELVARKVAACSGDVRRALDICRRASEMVEEGNPVTMPIVNQVLSQMMNSANVCSIKACSRLEKLFLQAIVAENERTGVEETNFISVYRQFQSFCALSSVTLINISEAMALLNRLGTSGLLLTEHSRADINQSIFLNVNADDIHYALNQVAPAS</sequence>
<evidence type="ECO:0000256" key="6">
    <source>
        <dbReference type="ARBA" id="ARBA00022741"/>
    </source>
</evidence>
<dbReference type="Pfam" id="PF17872">
    <property type="entry name" value="AAA_lid_10"/>
    <property type="match status" value="1"/>
</dbReference>
<dbReference type="SUPFAM" id="SSF52540">
    <property type="entry name" value="P-loop containing nucleoside triphosphate hydrolases"/>
    <property type="match status" value="1"/>
</dbReference>
<feature type="region of interest" description="Disordered" evidence="12">
    <location>
        <begin position="202"/>
        <end position="226"/>
    </location>
</feature>
<comment type="function">
    <text evidence="11">Component of the origin recognition complex (ORC) that binds origins of replication. DNA-binding is ATP-dependent, however specific DNA sequences that define origins of replication have not been identified so far. ORC is required to assemble the pre-replication complex necessary to initiate DNA replication.</text>
</comment>
<dbReference type="GO" id="GO:0003688">
    <property type="term" value="F:DNA replication origin binding"/>
    <property type="evidence" value="ECO:0007669"/>
    <property type="project" value="TreeGrafter"/>
</dbReference>
<dbReference type="InterPro" id="IPR015163">
    <property type="entry name" value="Cdc6_C"/>
</dbReference>
<dbReference type="GeneID" id="117645057"/>
<feature type="compositionally biased region" description="Polar residues" evidence="12">
    <location>
        <begin position="420"/>
        <end position="444"/>
    </location>
</feature>
<keyword evidence="9 11" id="KW-0238">DNA-binding</keyword>
<evidence type="ECO:0000256" key="7">
    <source>
        <dbReference type="ARBA" id="ARBA00022840"/>
    </source>
</evidence>
<keyword evidence="5" id="KW-0479">Metal-binding</keyword>
<dbReference type="GO" id="GO:0046872">
    <property type="term" value="F:metal ion binding"/>
    <property type="evidence" value="ECO:0007669"/>
    <property type="project" value="UniProtKB-KW"/>
</dbReference>
<feature type="domain" description="BAH" evidence="13">
    <location>
        <begin position="19"/>
        <end position="147"/>
    </location>
</feature>
<evidence type="ECO:0000256" key="1">
    <source>
        <dbReference type="ARBA" id="ARBA00004123"/>
    </source>
</evidence>
<name>A0A6P8YTQ4_THRPL</name>
<protein>
    <recommendedName>
        <fullName evidence="3 11">Origin recognition complex subunit 1</fullName>
    </recommendedName>
</protein>
<evidence type="ECO:0000259" key="13">
    <source>
        <dbReference type="PROSITE" id="PS51038"/>
    </source>
</evidence>
<keyword evidence="6 11" id="KW-0547">Nucleotide-binding</keyword>
<dbReference type="Pfam" id="PF09079">
    <property type="entry name" value="WHD_Cdc6"/>
    <property type="match status" value="1"/>
</dbReference>
<dbReference type="Proteomes" id="UP000515158">
    <property type="component" value="Unplaced"/>
</dbReference>
<dbReference type="FunFam" id="3.40.50.300:FF:000199">
    <property type="entry name" value="Origin recognition complex subunit 1"/>
    <property type="match status" value="1"/>
</dbReference>
<dbReference type="Pfam" id="PF00004">
    <property type="entry name" value="AAA"/>
    <property type="match status" value="1"/>
</dbReference>
<evidence type="ECO:0000256" key="2">
    <source>
        <dbReference type="ARBA" id="ARBA00008398"/>
    </source>
</evidence>
<evidence type="ECO:0000256" key="5">
    <source>
        <dbReference type="ARBA" id="ARBA00022723"/>
    </source>
</evidence>
<dbReference type="GO" id="GO:0016887">
    <property type="term" value="F:ATP hydrolysis activity"/>
    <property type="evidence" value="ECO:0007669"/>
    <property type="project" value="InterPro"/>
</dbReference>
<evidence type="ECO:0000256" key="8">
    <source>
        <dbReference type="ARBA" id="ARBA00022842"/>
    </source>
</evidence>
<dbReference type="InterPro" id="IPR027417">
    <property type="entry name" value="P-loop_NTPase"/>
</dbReference>
<evidence type="ECO:0000256" key="9">
    <source>
        <dbReference type="ARBA" id="ARBA00023125"/>
    </source>
</evidence>
<keyword evidence="10 11" id="KW-0539">Nucleus</keyword>
<comment type="subcellular location">
    <subcellularLocation>
        <location evidence="1 11">Nucleus</location>
    </subcellularLocation>
</comment>
<dbReference type="KEGG" id="tpal:117645057"/>
<dbReference type="CDD" id="cd00009">
    <property type="entry name" value="AAA"/>
    <property type="match status" value="1"/>
</dbReference>
<dbReference type="GO" id="GO:0006270">
    <property type="term" value="P:DNA replication initiation"/>
    <property type="evidence" value="ECO:0007669"/>
    <property type="project" value="TreeGrafter"/>
</dbReference>
<dbReference type="PROSITE" id="PS51038">
    <property type="entry name" value="BAH"/>
    <property type="match status" value="1"/>
</dbReference>
<feature type="compositionally biased region" description="Polar residues" evidence="12">
    <location>
        <begin position="206"/>
        <end position="221"/>
    </location>
</feature>
<comment type="subunit">
    <text evidence="11">ORC is composed of six subunits.</text>
</comment>
<dbReference type="PANTHER" id="PTHR10763:SF23">
    <property type="entry name" value="ORIGIN RECOGNITION COMPLEX SUBUNIT 1"/>
    <property type="match status" value="1"/>
</dbReference>
<keyword evidence="7 11" id="KW-0067">ATP-binding</keyword>
<dbReference type="InterPro" id="IPR003959">
    <property type="entry name" value="ATPase_AAA_core"/>
</dbReference>
<dbReference type="SMART" id="SM01074">
    <property type="entry name" value="Cdc6_C"/>
    <property type="match status" value="1"/>
</dbReference>
<keyword evidence="4 11" id="KW-0235">DNA replication</keyword>
<dbReference type="GO" id="GO:0003682">
    <property type="term" value="F:chromatin binding"/>
    <property type="evidence" value="ECO:0007669"/>
    <property type="project" value="InterPro"/>
</dbReference>
<feature type="compositionally biased region" description="Low complexity" evidence="12">
    <location>
        <begin position="342"/>
        <end position="356"/>
    </location>
</feature>
<comment type="similarity">
    <text evidence="2 11">Belongs to the ORC1 family.</text>
</comment>
<evidence type="ECO:0000256" key="3">
    <source>
        <dbReference type="ARBA" id="ARBA00019081"/>
    </source>
</evidence>
<dbReference type="InterPro" id="IPR041083">
    <property type="entry name" value="AAA_lid_10"/>
</dbReference>
<dbReference type="SMART" id="SM00382">
    <property type="entry name" value="AAA"/>
    <property type="match status" value="1"/>
</dbReference>
<keyword evidence="8" id="KW-0460">Magnesium</keyword>
<feature type="compositionally biased region" description="Low complexity" evidence="12">
    <location>
        <begin position="561"/>
        <end position="581"/>
    </location>
</feature>
<evidence type="ECO:0000313" key="14">
    <source>
        <dbReference type="Proteomes" id="UP000515158"/>
    </source>
</evidence>
<dbReference type="CTD" id="4998"/>